<feature type="region of interest" description="Disordered" evidence="1">
    <location>
        <begin position="111"/>
        <end position="133"/>
    </location>
</feature>
<evidence type="ECO:0000256" key="2">
    <source>
        <dbReference type="SAM" id="Phobius"/>
    </source>
</evidence>
<feature type="transmembrane region" description="Helical" evidence="2">
    <location>
        <begin position="55"/>
        <end position="76"/>
    </location>
</feature>
<comment type="caution">
    <text evidence="3">The sequence shown here is derived from an EMBL/GenBank/DDBJ whole genome shotgun (WGS) entry which is preliminary data.</text>
</comment>
<feature type="compositionally biased region" description="Low complexity" evidence="1">
    <location>
        <begin position="246"/>
        <end position="257"/>
    </location>
</feature>
<keyword evidence="4" id="KW-1185">Reference proteome</keyword>
<proteinExistence type="predicted"/>
<feature type="region of interest" description="Disordered" evidence="1">
    <location>
        <begin position="408"/>
        <end position="469"/>
    </location>
</feature>
<feature type="compositionally biased region" description="Pro residues" evidence="1">
    <location>
        <begin position="413"/>
        <end position="423"/>
    </location>
</feature>
<keyword evidence="2" id="KW-1133">Transmembrane helix</keyword>
<accession>A0A9P4PIM6</accession>
<dbReference type="Proteomes" id="UP000799764">
    <property type="component" value="Unassembled WGS sequence"/>
</dbReference>
<protein>
    <submittedName>
        <fullName evidence="3">Uncharacterized protein</fullName>
    </submittedName>
</protein>
<dbReference type="EMBL" id="MU001499">
    <property type="protein sequence ID" value="KAF2445765.1"/>
    <property type="molecule type" value="Genomic_DNA"/>
</dbReference>
<name>A0A9P4PIM6_9PLEO</name>
<sequence>MKTRARRPRSPFLLSLAYLLSCESFSPVSILAPVSVIFFLPKALASPLSSSPTMFGVFNFLVMATDFLVMAVDAILDFGSEFCTFLKIAVPTAIFFVFLFAVAIPAPPAEPPLSRRERRAPPAAVRRSPPSPTFPVPISAYDIEVITRRGPPPPQLRSISPTKSYPSAIDDIVAKKELRGLKPEFQNGLIVDWVPIAPKRASLVTAEMVARPAASRPSTPVVAAPADLATDASPRAGPVEPPQCHSAASAADAGRARVPTSTEGLVSRVVEPPQGDSAASAANPDRAHVPASTDGMARPTGIAPVAIVPTWTPSSGPVFLPPRAPHPLFTFRNWKPSTGVEYYLRPPYPLFAAAFASPTPAAPAPAPRPLPRVVVSPPSPRPRPPVVLSAPVPRPLPATLVPGASAAIKATPTPAPAPALIPRPPRHTRSRPAAALRSPAPTPAPAPAPAPAPTTSVSIPPAPIATPPVLERSNQLDTQDWMAPLDQILTLDIQHLGLTEDELMAWEIPPQAVKAARKRSDADEALAQKDPLTMARRYGAIARELKRAAVMIRLQLLRVPAGRFPSRGQFSKIFPPMHEAGLAFENLLRAGGDNKIADFTSFRDAIRFIADHVMVMDEFEAWIVHHHGEVAGKRKADHFEASIRKVGRFLGIPQPNIIAQLGLA</sequence>
<keyword evidence="2" id="KW-0472">Membrane</keyword>
<organism evidence="3 4">
    <name type="scientific">Karstenula rhodostoma CBS 690.94</name>
    <dbReference type="NCBI Taxonomy" id="1392251"/>
    <lineage>
        <taxon>Eukaryota</taxon>
        <taxon>Fungi</taxon>
        <taxon>Dikarya</taxon>
        <taxon>Ascomycota</taxon>
        <taxon>Pezizomycotina</taxon>
        <taxon>Dothideomycetes</taxon>
        <taxon>Pleosporomycetidae</taxon>
        <taxon>Pleosporales</taxon>
        <taxon>Massarineae</taxon>
        <taxon>Didymosphaeriaceae</taxon>
        <taxon>Karstenula</taxon>
    </lineage>
</organism>
<feature type="compositionally biased region" description="Pro residues" evidence="1">
    <location>
        <begin position="440"/>
        <end position="452"/>
    </location>
</feature>
<evidence type="ECO:0000313" key="4">
    <source>
        <dbReference type="Proteomes" id="UP000799764"/>
    </source>
</evidence>
<evidence type="ECO:0000313" key="3">
    <source>
        <dbReference type="EMBL" id="KAF2445765.1"/>
    </source>
</evidence>
<reference evidence="3" key="1">
    <citation type="journal article" date="2020" name="Stud. Mycol.">
        <title>101 Dothideomycetes genomes: a test case for predicting lifestyles and emergence of pathogens.</title>
        <authorList>
            <person name="Haridas S."/>
            <person name="Albert R."/>
            <person name="Binder M."/>
            <person name="Bloem J."/>
            <person name="Labutti K."/>
            <person name="Salamov A."/>
            <person name="Andreopoulos B."/>
            <person name="Baker S."/>
            <person name="Barry K."/>
            <person name="Bills G."/>
            <person name="Bluhm B."/>
            <person name="Cannon C."/>
            <person name="Castanera R."/>
            <person name="Culley D."/>
            <person name="Daum C."/>
            <person name="Ezra D."/>
            <person name="Gonzalez J."/>
            <person name="Henrissat B."/>
            <person name="Kuo A."/>
            <person name="Liang C."/>
            <person name="Lipzen A."/>
            <person name="Lutzoni F."/>
            <person name="Magnuson J."/>
            <person name="Mondo S."/>
            <person name="Nolan M."/>
            <person name="Ohm R."/>
            <person name="Pangilinan J."/>
            <person name="Park H.-J."/>
            <person name="Ramirez L."/>
            <person name="Alfaro M."/>
            <person name="Sun H."/>
            <person name="Tritt A."/>
            <person name="Yoshinaga Y."/>
            <person name="Zwiers L.-H."/>
            <person name="Turgeon B."/>
            <person name="Goodwin S."/>
            <person name="Spatafora J."/>
            <person name="Crous P."/>
            <person name="Grigoriev I."/>
        </authorList>
    </citation>
    <scope>NUCLEOTIDE SEQUENCE</scope>
    <source>
        <strain evidence="3">CBS 690.94</strain>
    </source>
</reference>
<gene>
    <name evidence="3" type="ORF">P171DRAFT_272900</name>
</gene>
<dbReference type="PRINTS" id="PR01217">
    <property type="entry name" value="PRICHEXTENSN"/>
</dbReference>
<evidence type="ECO:0000256" key="1">
    <source>
        <dbReference type="SAM" id="MobiDB-lite"/>
    </source>
</evidence>
<feature type="region of interest" description="Disordered" evidence="1">
    <location>
        <begin position="231"/>
        <end position="298"/>
    </location>
</feature>
<dbReference type="OrthoDB" id="3796487at2759"/>
<dbReference type="AlphaFoldDB" id="A0A9P4PIM6"/>
<feature type="transmembrane region" description="Helical" evidence="2">
    <location>
        <begin position="88"/>
        <end position="106"/>
    </location>
</feature>
<keyword evidence="2" id="KW-0812">Transmembrane</keyword>